<gene>
    <name evidence="3" type="primary">uspA_6</name>
    <name evidence="3" type="ORF">MACH07_23920</name>
</gene>
<evidence type="ECO:0000313" key="4">
    <source>
        <dbReference type="Proteomes" id="UP001330184"/>
    </source>
</evidence>
<evidence type="ECO:0000259" key="2">
    <source>
        <dbReference type="Pfam" id="PF00582"/>
    </source>
</evidence>
<dbReference type="AlphaFoldDB" id="A0AA48KPU6"/>
<keyword evidence="4" id="KW-1185">Reference proteome</keyword>
<sequence length="287" mass="33330">MRLRMDKRILLPTDYSKNALNAIRYALELYRKVHCDFYILNAFHISSYTLDSMRVPETGEPYYEAAKQEAEAGMERLMQMVRLHPQNHKHEFHTITTFNSVTEAIRNVVDKKDIDMIIMGTKGITEFKARIFGTNTVNVMERIRECPVIAVPNNYMFEEPKEIVFPTDYKSPFKKKEMADVIELAQLFNATIHLLHIDKDKDGKLDRKEQGNKELLQEILEGVTHQMHFEPAANISDGINAFVDRHKCDMIAFLNRKHLFFGSILTNPLVKKIGYDPKVPILELNDN</sequence>
<accession>A0AA48KPU6</accession>
<evidence type="ECO:0000313" key="3">
    <source>
        <dbReference type="EMBL" id="BDW93560.1"/>
    </source>
</evidence>
<dbReference type="SUPFAM" id="SSF52402">
    <property type="entry name" value="Adenine nucleotide alpha hydrolases-like"/>
    <property type="match status" value="2"/>
</dbReference>
<dbReference type="Pfam" id="PF00582">
    <property type="entry name" value="Usp"/>
    <property type="match status" value="1"/>
</dbReference>
<dbReference type="Gene3D" id="3.40.50.12370">
    <property type="match status" value="1"/>
</dbReference>
<dbReference type="PANTHER" id="PTHR46268:SF6">
    <property type="entry name" value="UNIVERSAL STRESS PROTEIN UP12"/>
    <property type="match status" value="1"/>
</dbReference>
<evidence type="ECO:0000256" key="1">
    <source>
        <dbReference type="ARBA" id="ARBA00008791"/>
    </source>
</evidence>
<dbReference type="Proteomes" id="UP001330184">
    <property type="component" value="Chromosome"/>
</dbReference>
<dbReference type="InterPro" id="IPR006016">
    <property type="entry name" value="UspA"/>
</dbReference>
<dbReference type="EMBL" id="AP027268">
    <property type="protein sequence ID" value="BDW93560.1"/>
    <property type="molecule type" value="Genomic_DNA"/>
</dbReference>
<proteinExistence type="inferred from homology"/>
<dbReference type="PANTHER" id="PTHR46268">
    <property type="entry name" value="STRESS RESPONSE PROTEIN NHAX"/>
    <property type="match status" value="1"/>
</dbReference>
<dbReference type="CDD" id="cd00293">
    <property type="entry name" value="USP-like"/>
    <property type="match status" value="1"/>
</dbReference>
<reference evidence="3 4" key="1">
    <citation type="submission" date="2023-01" db="EMBL/GenBank/DDBJ databases">
        <title>Complete genome sequence of Muricauda aquimarina strain IFOP_LL357.</title>
        <authorList>
            <person name="Gajardo G."/>
            <person name="Ueki S."/>
            <person name="Maruyama F."/>
        </authorList>
    </citation>
    <scope>NUCLEOTIDE SEQUENCE [LARGE SCALE GENOMIC DNA]</scope>
    <source>
        <strain evidence="3 4">IFOP_LL357</strain>
    </source>
</reference>
<protein>
    <submittedName>
        <fullName evidence="3">Universal stress protein UspA</fullName>
    </submittedName>
</protein>
<comment type="similarity">
    <text evidence="1">Belongs to the universal stress protein A family.</text>
</comment>
<feature type="domain" description="UspA" evidence="2">
    <location>
        <begin position="7"/>
        <end position="152"/>
    </location>
</feature>
<organism evidence="3 4">
    <name type="scientific">Flagellimonas marinaquae</name>
    <dbReference type="NCBI Taxonomy" id="254955"/>
    <lineage>
        <taxon>Bacteria</taxon>
        <taxon>Pseudomonadati</taxon>
        <taxon>Bacteroidota</taxon>
        <taxon>Flavobacteriia</taxon>
        <taxon>Flavobacteriales</taxon>
        <taxon>Flavobacteriaceae</taxon>
        <taxon>Flagellimonas</taxon>
    </lineage>
</organism>
<name>A0AA48KPU6_9FLAO</name>